<protein>
    <submittedName>
        <fullName evidence="4">Chemotaxis protein</fullName>
    </submittedName>
</protein>
<dbReference type="GO" id="GO:0004888">
    <property type="term" value="F:transmembrane signaling receptor activity"/>
    <property type="evidence" value="ECO:0007669"/>
    <property type="project" value="InterPro"/>
</dbReference>
<dbReference type="PRINTS" id="PR00260">
    <property type="entry name" value="CHEMTRNSDUCR"/>
</dbReference>
<dbReference type="Gene3D" id="3.30.450.20">
    <property type="entry name" value="PAS domain"/>
    <property type="match status" value="1"/>
</dbReference>
<reference evidence="4 5" key="1">
    <citation type="submission" date="2017-12" db="EMBL/GenBank/DDBJ databases">
        <title>The genome sequence of Caulobacter flavus CGMCC1 15093.</title>
        <authorList>
            <person name="Gao J."/>
            <person name="Mao X."/>
            <person name="Sun J."/>
        </authorList>
    </citation>
    <scope>NUCLEOTIDE SEQUENCE [LARGE SCALE GENOMIC DNA]</scope>
    <source>
        <strain evidence="4 5">CGMCC1 15093</strain>
    </source>
</reference>
<dbReference type="OrthoDB" id="9814866at2"/>
<evidence type="ECO:0000313" key="4">
    <source>
        <dbReference type="EMBL" id="PLR17819.1"/>
    </source>
</evidence>
<sequence>MSAEEASLRPERILDLSERLSVVAGQKIGEISTVNRAAKMLAINALIVAARAGEAGKGFAIVAEEFKKISTQIDEVAGALESQVRADLDELTAIGGAILSHLRGQRLADLALNAIEIIDRNLYERTCDVRWWATDSAVVDCAMAPSREAADYASQRLKVILDAYTVYLDLWICDAAGRVIASGRPDKYRGVQGASVANASWFQEALRTKTGDDFAVADIARQRLLDEAPVATYATAIREGGQSRGKVIGVLGVHFDWRPQAQAIVDGVRMTDEEKSRSRVLLLDQNHRVLAASDGQGVLTDSFKLDTSHGTMGSYAQGDRTIGYALTPGYETYKGLGWYGCLVQRQAVDTPLPAAVERKADNVLRLKA</sequence>
<dbReference type="Proteomes" id="UP000281192">
    <property type="component" value="Chromosome"/>
</dbReference>
<dbReference type="RefSeq" id="WP_101712551.1">
    <property type="nucleotide sequence ID" value="NZ_CP026100.1"/>
</dbReference>
<dbReference type="KEGG" id="cfh:C1707_11905"/>
<reference evidence="3 6" key="2">
    <citation type="submission" date="2018-01" db="EMBL/GenBank/DDBJ databases">
        <title>Complete genome sequence of Caulobacter flavus RHGG3.</title>
        <authorList>
            <person name="Yang E."/>
        </authorList>
    </citation>
    <scope>NUCLEOTIDE SEQUENCE [LARGE SCALE GENOMIC DNA]</scope>
    <source>
        <strain evidence="3 6">RHGG3</strain>
    </source>
</reference>
<dbReference type="AlphaFoldDB" id="A0A2N5CVJ1"/>
<evidence type="ECO:0000259" key="2">
    <source>
        <dbReference type="PROSITE" id="PS50111"/>
    </source>
</evidence>
<proteinExistence type="predicted"/>
<evidence type="ECO:0000256" key="1">
    <source>
        <dbReference type="PROSITE-ProRule" id="PRU00284"/>
    </source>
</evidence>
<feature type="domain" description="Methyl-accepting transducer" evidence="2">
    <location>
        <begin position="25"/>
        <end position="86"/>
    </location>
</feature>
<organism evidence="4 5">
    <name type="scientific">Caulobacter flavus</name>
    <dbReference type="NCBI Taxonomy" id="1679497"/>
    <lineage>
        <taxon>Bacteria</taxon>
        <taxon>Pseudomonadati</taxon>
        <taxon>Pseudomonadota</taxon>
        <taxon>Alphaproteobacteria</taxon>
        <taxon>Caulobacterales</taxon>
        <taxon>Caulobacteraceae</taxon>
        <taxon>Caulobacter</taxon>
    </lineage>
</organism>
<dbReference type="SUPFAM" id="SSF58104">
    <property type="entry name" value="Methyl-accepting chemotaxis protein (MCP) signaling domain"/>
    <property type="match status" value="1"/>
</dbReference>
<name>A0A2N5CVJ1_9CAUL</name>
<keyword evidence="6" id="KW-1185">Reference proteome</keyword>
<evidence type="ECO:0000313" key="6">
    <source>
        <dbReference type="Proteomes" id="UP000281192"/>
    </source>
</evidence>
<dbReference type="Proteomes" id="UP000234483">
    <property type="component" value="Unassembled WGS sequence"/>
</dbReference>
<gene>
    <name evidence="3" type="ORF">C1707_11905</name>
    <name evidence="4" type="ORF">CFHF_08320</name>
</gene>
<dbReference type="InterPro" id="IPR004090">
    <property type="entry name" value="Chemotax_Me-accpt_rcpt"/>
</dbReference>
<dbReference type="GO" id="GO:0006935">
    <property type="term" value="P:chemotaxis"/>
    <property type="evidence" value="ECO:0007669"/>
    <property type="project" value="InterPro"/>
</dbReference>
<dbReference type="PROSITE" id="PS50111">
    <property type="entry name" value="CHEMOTAXIS_TRANSDUC_2"/>
    <property type="match status" value="1"/>
</dbReference>
<dbReference type="EMBL" id="CP026100">
    <property type="protein sequence ID" value="AYV46909.1"/>
    <property type="molecule type" value="Genomic_DNA"/>
</dbReference>
<dbReference type="Gene3D" id="6.10.250.3200">
    <property type="match status" value="1"/>
</dbReference>
<dbReference type="GO" id="GO:0007165">
    <property type="term" value="P:signal transduction"/>
    <property type="evidence" value="ECO:0007669"/>
    <property type="project" value="UniProtKB-KW"/>
</dbReference>
<evidence type="ECO:0000313" key="3">
    <source>
        <dbReference type="EMBL" id="AYV46909.1"/>
    </source>
</evidence>
<dbReference type="EMBL" id="PJRQ01000015">
    <property type="protein sequence ID" value="PLR17819.1"/>
    <property type="molecule type" value="Genomic_DNA"/>
</dbReference>
<dbReference type="Pfam" id="PF00015">
    <property type="entry name" value="MCPsignal"/>
    <property type="match status" value="1"/>
</dbReference>
<dbReference type="GO" id="GO:0016020">
    <property type="term" value="C:membrane"/>
    <property type="evidence" value="ECO:0007669"/>
    <property type="project" value="InterPro"/>
</dbReference>
<dbReference type="InterPro" id="IPR004089">
    <property type="entry name" value="MCPsignal_dom"/>
</dbReference>
<accession>A0A2N5CVJ1</accession>
<evidence type="ECO:0000313" key="5">
    <source>
        <dbReference type="Proteomes" id="UP000234483"/>
    </source>
</evidence>
<keyword evidence="1" id="KW-0807">Transducer</keyword>